<keyword evidence="3" id="KW-0472">Membrane</keyword>
<keyword evidence="3" id="KW-0812">Transmembrane</keyword>
<dbReference type="RefSeq" id="XP_002289653.1">
    <property type="nucleotide sequence ID" value="XM_002289617.1"/>
</dbReference>
<dbReference type="InParanoid" id="B8C174"/>
<proteinExistence type="predicted"/>
<dbReference type="InterPro" id="IPR013328">
    <property type="entry name" value="6PGD_dom2"/>
</dbReference>
<organism evidence="5 6">
    <name type="scientific">Thalassiosira pseudonana</name>
    <name type="common">Marine diatom</name>
    <name type="synonym">Cyclotella nana</name>
    <dbReference type="NCBI Taxonomy" id="35128"/>
    <lineage>
        <taxon>Eukaryota</taxon>
        <taxon>Sar</taxon>
        <taxon>Stramenopiles</taxon>
        <taxon>Ochrophyta</taxon>
        <taxon>Bacillariophyta</taxon>
        <taxon>Coscinodiscophyceae</taxon>
        <taxon>Thalassiosirophycidae</taxon>
        <taxon>Thalassiosirales</taxon>
        <taxon>Thalassiosiraceae</taxon>
        <taxon>Thalassiosira</taxon>
    </lineage>
</organism>
<dbReference type="InterPro" id="IPR008927">
    <property type="entry name" value="6-PGluconate_DH-like_C_sf"/>
</dbReference>
<dbReference type="GO" id="GO:0008677">
    <property type="term" value="F:2-dehydropantoate 2-reductase activity"/>
    <property type="evidence" value="ECO:0000318"/>
    <property type="project" value="GO_Central"/>
</dbReference>
<dbReference type="HOGENOM" id="CLU_602035_0_0_1"/>
<dbReference type="AlphaFoldDB" id="B8C174"/>
<dbReference type="GeneID" id="7442093"/>
<evidence type="ECO:0000259" key="4">
    <source>
        <dbReference type="Pfam" id="PF08546"/>
    </source>
</evidence>
<sequence>MTEMESLYSVVYSEKVINDDEWLQSTRNELTVSSLGSYVNKVMKDTARNTSSMLQDVKAKRVTEVQFLNGHVARIGSKYGIHCKNNLELCARIERLSKNQTPETLLVKEPANKMVTINAKKNGYNGIIIRYLFTLLLVAMLVFYNHARVRKATESPRAMIRGSDNFGGRRDQARLDFIVAGFPKAGTTTLLYAFLKHNETAIAAKEFCGLNQAIDSKIRMQHLNEVLNAMPSSDDLPVKHGIKCPMAIWDTRGIQLVSSNYKYVKLISFYNYRITEMYDTNTTEKPPSPNELIGSNRWRDVSTDLARFELSLMQLGKTPMRPLDLNDLGSHGKRMTPTKYKVFLYSVEQLDDPNKDRANAFRKDLQRFLRLESPLAPFEKENSNRVIRPESINICDARFNELRKILTRQGKNTMRWIRDQFLLSEDVFVSDEEHFVSLLETWSVDPCTNFGNLID</sequence>
<evidence type="ECO:0000256" key="1">
    <source>
        <dbReference type="ARBA" id="ARBA00022857"/>
    </source>
</evidence>
<keyword evidence="3" id="KW-1133">Transmembrane helix</keyword>
<name>B8C174_THAPS</name>
<dbReference type="PANTHER" id="PTHR43765:SF2">
    <property type="entry name" value="2-DEHYDROPANTOATE 2-REDUCTASE"/>
    <property type="match status" value="1"/>
</dbReference>
<evidence type="ECO:0000256" key="3">
    <source>
        <dbReference type="SAM" id="Phobius"/>
    </source>
</evidence>
<dbReference type="KEGG" id="tps:THAPSDRAFT_4199"/>
<keyword evidence="2" id="KW-0560">Oxidoreductase</keyword>
<keyword evidence="1" id="KW-0521">NADP</keyword>
<dbReference type="SUPFAM" id="SSF48179">
    <property type="entry name" value="6-phosphogluconate dehydrogenase C-terminal domain-like"/>
    <property type="match status" value="1"/>
</dbReference>
<dbReference type="EMBL" id="CM000641">
    <property type="protein sequence ID" value="EED93190.1"/>
    <property type="molecule type" value="Genomic_DNA"/>
</dbReference>
<evidence type="ECO:0000313" key="5">
    <source>
        <dbReference type="EMBL" id="EED93190.1"/>
    </source>
</evidence>
<dbReference type="Pfam" id="PF08546">
    <property type="entry name" value="ApbA_C"/>
    <property type="match status" value="1"/>
</dbReference>
<dbReference type="Gene3D" id="1.10.1040.10">
    <property type="entry name" value="N-(1-d-carboxylethyl)-l-norvaline Dehydrogenase, domain 2"/>
    <property type="match status" value="1"/>
</dbReference>
<reference evidence="5 6" key="2">
    <citation type="journal article" date="2008" name="Nature">
        <title>The Phaeodactylum genome reveals the evolutionary history of diatom genomes.</title>
        <authorList>
            <person name="Bowler C."/>
            <person name="Allen A.E."/>
            <person name="Badger J.H."/>
            <person name="Grimwood J."/>
            <person name="Jabbari K."/>
            <person name="Kuo A."/>
            <person name="Maheswari U."/>
            <person name="Martens C."/>
            <person name="Maumus F."/>
            <person name="Otillar R.P."/>
            <person name="Rayko E."/>
            <person name="Salamov A."/>
            <person name="Vandepoele K."/>
            <person name="Beszteri B."/>
            <person name="Gruber A."/>
            <person name="Heijde M."/>
            <person name="Katinka M."/>
            <person name="Mock T."/>
            <person name="Valentin K."/>
            <person name="Verret F."/>
            <person name="Berges J.A."/>
            <person name="Brownlee C."/>
            <person name="Cadoret J.P."/>
            <person name="Chiovitti A."/>
            <person name="Choi C.J."/>
            <person name="Coesel S."/>
            <person name="De Martino A."/>
            <person name="Detter J.C."/>
            <person name="Durkin C."/>
            <person name="Falciatore A."/>
            <person name="Fournet J."/>
            <person name="Haruta M."/>
            <person name="Huysman M.J."/>
            <person name="Jenkins B.D."/>
            <person name="Jiroutova K."/>
            <person name="Jorgensen R.E."/>
            <person name="Joubert Y."/>
            <person name="Kaplan A."/>
            <person name="Kroger N."/>
            <person name="Kroth P.G."/>
            <person name="La Roche J."/>
            <person name="Lindquist E."/>
            <person name="Lommer M."/>
            <person name="Martin-Jezequel V."/>
            <person name="Lopez P.J."/>
            <person name="Lucas S."/>
            <person name="Mangogna M."/>
            <person name="McGinnis K."/>
            <person name="Medlin L.K."/>
            <person name="Montsant A."/>
            <person name="Oudot-Le Secq M.P."/>
            <person name="Napoli C."/>
            <person name="Obornik M."/>
            <person name="Parker M.S."/>
            <person name="Petit J.L."/>
            <person name="Porcel B.M."/>
            <person name="Poulsen N."/>
            <person name="Robison M."/>
            <person name="Rychlewski L."/>
            <person name="Rynearson T.A."/>
            <person name="Schmutz J."/>
            <person name="Shapiro H."/>
            <person name="Siaut M."/>
            <person name="Stanley M."/>
            <person name="Sussman M.R."/>
            <person name="Taylor A.R."/>
            <person name="Vardi A."/>
            <person name="von Dassow P."/>
            <person name="Vyverman W."/>
            <person name="Willis A."/>
            <person name="Wyrwicz L.S."/>
            <person name="Rokhsar D.S."/>
            <person name="Weissenbach J."/>
            <person name="Armbrust E.V."/>
            <person name="Green B.R."/>
            <person name="Van de Peer Y."/>
            <person name="Grigoriev I.V."/>
        </authorList>
    </citation>
    <scope>NUCLEOTIDE SEQUENCE [LARGE SCALE GENOMIC DNA]</scope>
    <source>
        <strain evidence="5 6">CCMP1335</strain>
    </source>
</reference>
<accession>B8C174</accession>
<gene>
    <name evidence="5" type="ORF">THAPSDRAFT_4199</name>
</gene>
<dbReference type="Proteomes" id="UP000001449">
    <property type="component" value="Chromosome 4"/>
</dbReference>
<feature type="domain" description="Ketopantoate reductase C-terminal" evidence="4">
    <location>
        <begin position="29"/>
        <end position="93"/>
    </location>
</feature>
<evidence type="ECO:0000256" key="2">
    <source>
        <dbReference type="ARBA" id="ARBA00023002"/>
    </source>
</evidence>
<evidence type="ECO:0000313" key="6">
    <source>
        <dbReference type="Proteomes" id="UP000001449"/>
    </source>
</evidence>
<dbReference type="InterPro" id="IPR050838">
    <property type="entry name" value="Ketopantoate_reductase"/>
</dbReference>
<dbReference type="eggNOG" id="ENOG502S00M">
    <property type="taxonomic scope" value="Eukaryota"/>
</dbReference>
<dbReference type="InterPro" id="IPR013752">
    <property type="entry name" value="KPA_reductase"/>
</dbReference>
<dbReference type="GO" id="GO:0050661">
    <property type="term" value="F:NADP binding"/>
    <property type="evidence" value="ECO:0000318"/>
    <property type="project" value="GO_Central"/>
</dbReference>
<dbReference type="PaxDb" id="35128-Thaps4199"/>
<reference evidence="5 6" key="1">
    <citation type="journal article" date="2004" name="Science">
        <title>The genome of the diatom Thalassiosira pseudonana: ecology, evolution, and metabolism.</title>
        <authorList>
            <person name="Armbrust E.V."/>
            <person name="Berges J.A."/>
            <person name="Bowler C."/>
            <person name="Green B.R."/>
            <person name="Martinez D."/>
            <person name="Putnam N.H."/>
            <person name="Zhou S."/>
            <person name="Allen A.E."/>
            <person name="Apt K.E."/>
            <person name="Bechner M."/>
            <person name="Brzezinski M.A."/>
            <person name="Chaal B.K."/>
            <person name="Chiovitti A."/>
            <person name="Davis A.K."/>
            <person name="Demarest M.S."/>
            <person name="Detter J.C."/>
            <person name="Glavina T."/>
            <person name="Goodstein D."/>
            <person name="Hadi M.Z."/>
            <person name="Hellsten U."/>
            <person name="Hildebrand M."/>
            <person name="Jenkins B.D."/>
            <person name="Jurka J."/>
            <person name="Kapitonov V.V."/>
            <person name="Kroger N."/>
            <person name="Lau W.W."/>
            <person name="Lane T.W."/>
            <person name="Larimer F.W."/>
            <person name="Lippmeier J.C."/>
            <person name="Lucas S."/>
            <person name="Medina M."/>
            <person name="Montsant A."/>
            <person name="Obornik M."/>
            <person name="Parker M.S."/>
            <person name="Palenik B."/>
            <person name="Pazour G.J."/>
            <person name="Richardson P.M."/>
            <person name="Rynearson T.A."/>
            <person name="Saito M.A."/>
            <person name="Schwartz D.C."/>
            <person name="Thamatrakoln K."/>
            <person name="Valentin K."/>
            <person name="Vardi A."/>
            <person name="Wilkerson F.P."/>
            <person name="Rokhsar D.S."/>
        </authorList>
    </citation>
    <scope>NUCLEOTIDE SEQUENCE [LARGE SCALE GENOMIC DNA]</scope>
    <source>
        <strain evidence="5 6">CCMP1335</strain>
    </source>
</reference>
<protein>
    <recommendedName>
        <fullName evidence="4">Ketopantoate reductase C-terminal domain-containing protein</fullName>
    </recommendedName>
</protein>
<feature type="transmembrane region" description="Helical" evidence="3">
    <location>
        <begin position="128"/>
        <end position="147"/>
    </location>
</feature>
<keyword evidence="6" id="KW-1185">Reference proteome</keyword>
<dbReference type="PANTHER" id="PTHR43765">
    <property type="entry name" value="2-DEHYDROPANTOATE 2-REDUCTASE-RELATED"/>
    <property type="match status" value="1"/>
</dbReference>
<dbReference type="GO" id="GO:0005737">
    <property type="term" value="C:cytoplasm"/>
    <property type="evidence" value="ECO:0000318"/>
    <property type="project" value="GO_Central"/>
</dbReference>